<evidence type="ECO:0000259" key="2">
    <source>
        <dbReference type="PROSITE" id="PS50011"/>
    </source>
</evidence>
<dbReference type="Gene3D" id="1.10.510.10">
    <property type="entry name" value="Transferase(Phosphotransferase) domain 1"/>
    <property type="match status" value="1"/>
</dbReference>
<dbReference type="PANTHER" id="PTHR38248:SF2">
    <property type="entry name" value="FUNK1 11"/>
    <property type="match status" value="1"/>
</dbReference>
<feature type="domain" description="Protein kinase" evidence="2">
    <location>
        <begin position="427"/>
        <end position="765"/>
    </location>
</feature>
<dbReference type="InterPro" id="IPR011009">
    <property type="entry name" value="Kinase-like_dom_sf"/>
</dbReference>
<name>A0AAW0DJK5_9AGAR</name>
<dbReference type="AlphaFoldDB" id="A0AAW0DJK5"/>
<feature type="compositionally biased region" description="Pro residues" evidence="1">
    <location>
        <begin position="1"/>
        <end position="10"/>
    </location>
</feature>
<reference evidence="3 4" key="1">
    <citation type="submission" date="2024-01" db="EMBL/GenBank/DDBJ databases">
        <title>A draft genome for a cacao thread blight-causing isolate of Paramarasmius palmivorus.</title>
        <authorList>
            <person name="Baruah I.K."/>
            <person name="Bukari Y."/>
            <person name="Amoako-Attah I."/>
            <person name="Meinhardt L.W."/>
            <person name="Bailey B.A."/>
            <person name="Cohen S.P."/>
        </authorList>
    </citation>
    <scope>NUCLEOTIDE SEQUENCE [LARGE SCALE GENOMIC DNA]</scope>
    <source>
        <strain evidence="3 4">GH-12</strain>
    </source>
</reference>
<evidence type="ECO:0000256" key="1">
    <source>
        <dbReference type="SAM" id="MobiDB-lite"/>
    </source>
</evidence>
<proteinExistence type="predicted"/>
<dbReference type="InterPro" id="IPR040976">
    <property type="entry name" value="Pkinase_fungal"/>
</dbReference>
<feature type="region of interest" description="Disordered" evidence="1">
    <location>
        <begin position="1"/>
        <end position="33"/>
    </location>
</feature>
<dbReference type="Pfam" id="PF17667">
    <property type="entry name" value="Pkinase_fungal"/>
    <property type="match status" value="1"/>
</dbReference>
<feature type="region of interest" description="Disordered" evidence="1">
    <location>
        <begin position="175"/>
        <end position="194"/>
    </location>
</feature>
<sequence>MSSPPEPPKTPEQAKVIPKFATPHNPGSAGASENLASRNVSAIAPYHAHDLSKTKTCAIEDLFAHLLGKIRTSKVERPGKQLLDEVLALVLPLSNVVDKTASPEAFAMKQELQNYCQTKAEKERYAPFVGAANHALKALKSLRSPSTNPAPAHTADDREDALWFHVIDPTTIQPAIPAGISQDPHDGSEEDDTRRKPDIVTVFFPSISSFHPDIDLIGLDDILDICARTRPMQGTVTWEIVMSSWEFKKDKDAIVLPPEFWKGAYNLRQNTKSTIPPRQGVVKEADEYIDARKRGEKPEPSESTHDAERRASERLKRAGEKRPAGDVDIPSHESSSSKKKAVAQYPKPPAELQVAMYAAESMNSQLGRAYVLNFVVRDSRVWIWYFDREGPIQSSGFDILEDLPYFLVLLFILQRLKREDWGFVPQFGTDKIFLGGRTSDVFNVNRKEGMKAHYGLSGRCPQVVYGTFQGRHAALKLSYAEIIRTSEVAIIEEARNLLDDLPDMLACLPEILDTADFDDLNTHHIRQALCIATDGDIVPHRIPRAIVFPFYLPLVSLTSDMELFKSAFIRLMCCHAILWLRGIEHGDISVSNLMCSEGIPKLCDYDLSHRSSDERPSGLTNTGTLRFMASELLTGRAMRGKVKKVYRHDVEAFGWVLLWVLGRFRDGKQLELNEGRLFDLWARQFAVGDMQTQREDAWASISSDEGVQFPQPLSEEFKEDAILFISTLRIAHHDLNSALEKLKFPRYPSRQAIEQQVAQFRSPAFITSVLETSLVANSEYSALVKDALKVYLEKENNGQ</sequence>
<dbReference type="SUPFAM" id="SSF56112">
    <property type="entry name" value="Protein kinase-like (PK-like)"/>
    <property type="match status" value="1"/>
</dbReference>
<feature type="region of interest" description="Disordered" evidence="1">
    <location>
        <begin position="290"/>
        <end position="344"/>
    </location>
</feature>
<dbReference type="PROSITE" id="PS50011">
    <property type="entry name" value="PROTEIN_KINASE_DOM"/>
    <property type="match status" value="1"/>
</dbReference>
<protein>
    <recommendedName>
        <fullName evidence="2">Protein kinase domain-containing protein</fullName>
    </recommendedName>
</protein>
<organism evidence="3 4">
    <name type="scientific">Paramarasmius palmivorus</name>
    <dbReference type="NCBI Taxonomy" id="297713"/>
    <lineage>
        <taxon>Eukaryota</taxon>
        <taxon>Fungi</taxon>
        <taxon>Dikarya</taxon>
        <taxon>Basidiomycota</taxon>
        <taxon>Agaricomycotina</taxon>
        <taxon>Agaricomycetes</taxon>
        <taxon>Agaricomycetidae</taxon>
        <taxon>Agaricales</taxon>
        <taxon>Marasmiineae</taxon>
        <taxon>Marasmiaceae</taxon>
        <taxon>Paramarasmius</taxon>
    </lineage>
</organism>
<dbReference type="PANTHER" id="PTHR38248">
    <property type="entry name" value="FUNK1 6"/>
    <property type="match status" value="1"/>
</dbReference>
<dbReference type="InterPro" id="IPR000719">
    <property type="entry name" value="Prot_kinase_dom"/>
</dbReference>
<dbReference type="GO" id="GO:0004672">
    <property type="term" value="F:protein kinase activity"/>
    <property type="evidence" value="ECO:0007669"/>
    <property type="project" value="InterPro"/>
</dbReference>
<feature type="compositionally biased region" description="Basic and acidic residues" evidence="1">
    <location>
        <begin position="183"/>
        <end position="194"/>
    </location>
</feature>
<accession>A0AAW0DJK5</accession>
<dbReference type="Proteomes" id="UP001383192">
    <property type="component" value="Unassembled WGS sequence"/>
</dbReference>
<gene>
    <name evidence="3" type="ORF">VNI00_004773</name>
</gene>
<dbReference type="GO" id="GO:0005524">
    <property type="term" value="F:ATP binding"/>
    <property type="evidence" value="ECO:0007669"/>
    <property type="project" value="InterPro"/>
</dbReference>
<evidence type="ECO:0000313" key="3">
    <source>
        <dbReference type="EMBL" id="KAK7051273.1"/>
    </source>
</evidence>
<keyword evidence="4" id="KW-1185">Reference proteome</keyword>
<comment type="caution">
    <text evidence="3">The sequence shown here is derived from an EMBL/GenBank/DDBJ whole genome shotgun (WGS) entry which is preliminary data.</text>
</comment>
<dbReference type="EMBL" id="JAYKXP010000013">
    <property type="protein sequence ID" value="KAK7051273.1"/>
    <property type="molecule type" value="Genomic_DNA"/>
</dbReference>
<evidence type="ECO:0000313" key="4">
    <source>
        <dbReference type="Proteomes" id="UP001383192"/>
    </source>
</evidence>
<feature type="compositionally biased region" description="Basic and acidic residues" evidence="1">
    <location>
        <begin position="290"/>
        <end position="331"/>
    </location>
</feature>